<protein>
    <submittedName>
        <fullName evidence="1">SEC-C domain-containing protein</fullName>
    </submittedName>
</protein>
<dbReference type="EMBL" id="CP071182">
    <property type="protein sequence ID" value="QSO49619.1"/>
    <property type="molecule type" value="Genomic_DNA"/>
</dbReference>
<reference evidence="1 2" key="1">
    <citation type="submission" date="2021-02" db="EMBL/GenBank/DDBJ databases">
        <title>Alicyclobacillus curvatus sp. nov. and Alicyclobacillus mengziensis sp. nov., two acidophilic bacteria isolated from acid mine drainage.</title>
        <authorList>
            <person name="Huang Y."/>
        </authorList>
    </citation>
    <scope>NUCLEOTIDE SEQUENCE [LARGE SCALE GENOMIC DNA]</scope>
    <source>
        <strain evidence="1 2">S30H14</strain>
    </source>
</reference>
<organism evidence="1 2">
    <name type="scientific">Alicyclobacillus mengziensis</name>
    <dbReference type="NCBI Taxonomy" id="2931921"/>
    <lineage>
        <taxon>Bacteria</taxon>
        <taxon>Bacillati</taxon>
        <taxon>Bacillota</taxon>
        <taxon>Bacilli</taxon>
        <taxon>Bacillales</taxon>
        <taxon>Alicyclobacillaceae</taxon>
        <taxon>Alicyclobacillus</taxon>
    </lineage>
</organism>
<sequence length="86" mass="9889">MESLGSEHRPVIVKVNNEQRAIRVAEICEEYGFKYIVGLEYDEDLTDLKKAIQQRMTPANVYDPCPCGSGKRYKFCCAKKPFKLDL</sequence>
<dbReference type="Pfam" id="PF02810">
    <property type="entry name" value="SEC-C"/>
    <property type="match status" value="1"/>
</dbReference>
<accession>A0A9X7W3F2</accession>
<dbReference type="KEGG" id="afx:JZ786_01555"/>
<dbReference type="SUPFAM" id="SSF103642">
    <property type="entry name" value="Sec-C motif"/>
    <property type="match status" value="1"/>
</dbReference>
<evidence type="ECO:0000313" key="1">
    <source>
        <dbReference type="EMBL" id="QSO49619.1"/>
    </source>
</evidence>
<dbReference type="Gene3D" id="3.10.450.50">
    <property type="match status" value="1"/>
</dbReference>
<dbReference type="InterPro" id="IPR004027">
    <property type="entry name" value="SEC_C_motif"/>
</dbReference>
<gene>
    <name evidence="1" type="ORF">JZ786_01555</name>
</gene>
<dbReference type="Proteomes" id="UP000663505">
    <property type="component" value="Chromosome"/>
</dbReference>
<evidence type="ECO:0000313" key="2">
    <source>
        <dbReference type="Proteomes" id="UP000663505"/>
    </source>
</evidence>
<proteinExistence type="predicted"/>
<dbReference type="AlphaFoldDB" id="A0A9X7W3F2"/>
<keyword evidence="2" id="KW-1185">Reference proteome</keyword>
<name>A0A9X7W3F2_9BACL</name>